<dbReference type="EMBL" id="JARPOI010000015">
    <property type="protein sequence ID" value="KAJ9153133.1"/>
    <property type="molecule type" value="Genomic_DNA"/>
</dbReference>
<evidence type="ECO:0000256" key="1">
    <source>
        <dbReference type="ARBA" id="ARBA00023186"/>
    </source>
</evidence>
<feature type="region of interest" description="Disordered" evidence="2">
    <location>
        <begin position="1"/>
        <end position="26"/>
    </location>
</feature>
<evidence type="ECO:0000313" key="5">
    <source>
        <dbReference type="Proteomes" id="UP001174677"/>
    </source>
</evidence>
<dbReference type="InterPro" id="IPR029071">
    <property type="entry name" value="Ubiquitin-like_domsf"/>
</dbReference>
<dbReference type="InterPro" id="IPR039773">
    <property type="entry name" value="BAG_chaperone_regulator"/>
</dbReference>
<dbReference type="Pfam" id="PF00240">
    <property type="entry name" value="ubiquitin"/>
    <property type="match status" value="1"/>
</dbReference>
<evidence type="ECO:0000313" key="4">
    <source>
        <dbReference type="EMBL" id="KAJ9153133.1"/>
    </source>
</evidence>
<keyword evidence="5" id="KW-1185">Reference proteome</keyword>
<feature type="domain" description="Ubiquitin-like" evidence="3">
    <location>
        <begin position="57"/>
        <end position="127"/>
    </location>
</feature>
<feature type="compositionally biased region" description="Low complexity" evidence="2">
    <location>
        <begin position="13"/>
        <end position="26"/>
    </location>
</feature>
<reference evidence="4 5" key="1">
    <citation type="journal article" date="2023" name="Plant Biotechnol. J.">
        <title>Chromosome-level wild Hevea brasiliensis genome provides new tools for genomic-assisted breeding and valuable loci to elevate rubber yield.</title>
        <authorList>
            <person name="Cheng H."/>
            <person name="Song X."/>
            <person name="Hu Y."/>
            <person name="Wu T."/>
            <person name="Yang Q."/>
            <person name="An Z."/>
            <person name="Feng S."/>
            <person name="Deng Z."/>
            <person name="Wu W."/>
            <person name="Zeng X."/>
            <person name="Tu M."/>
            <person name="Wang X."/>
            <person name="Huang H."/>
        </authorList>
    </citation>
    <scope>NUCLEOTIDE SEQUENCE [LARGE SCALE GENOMIC DNA]</scope>
    <source>
        <strain evidence="4">MT/VB/25A 57/8</strain>
    </source>
</reference>
<dbReference type="PANTHER" id="PTHR12329:SF17">
    <property type="entry name" value="OS04G0619900 PROTEIN"/>
    <property type="match status" value="1"/>
</dbReference>
<protein>
    <recommendedName>
        <fullName evidence="3">Ubiquitin-like domain-containing protein</fullName>
    </recommendedName>
</protein>
<comment type="caution">
    <text evidence="4">The sequence shown here is derived from an EMBL/GenBank/DDBJ whole genome shotgun (WGS) entry which is preliminary data.</text>
</comment>
<organism evidence="4 5">
    <name type="scientific">Hevea brasiliensis</name>
    <name type="common">Para rubber tree</name>
    <name type="synonym">Siphonia brasiliensis</name>
    <dbReference type="NCBI Taxonomy" id="3981"/>
    <lineage>
        <taxon>Eukaryota</taxon>
        <taxon>Viridiplantae</taxon>
        <taxon>Streptophyta</taxon>
        <taxon>Embryophyta</taxon>
        <taxon>Tracheophyta</taxon>
        <taxon>Spermatophyta</taxon>
        <taxon>Magnoliopsida</taxon>
        <taxon>eudicotyledons</taxon>
        <taxon>Gunneridae</taxon>
        <taxon>Pentapetalae</taxon>
        <taxon>rosids</taxon>
        <taxon>fabids</taxon>
        <taxon>Malpighiales</taxon>
        <taxon>Euphorbiaceae</taxon>
        <taxon>Crotonoideae</taxon>
        <taxon>Micrandreae</taxon>
        <taxon>Hevea</taxon>
    </lineage>
</organism>
<dbReference type="Gene3D" id="3.10.20.90">
    <property type="entry name" value="Phosphatidylinositol 3-kinase Catalytic Subunit, Chain A, domain 1"/>
    <property type="match status" value="1"/>
</dbReference>
<dbReference type="SUPFAM" id="SSF63491">
    <property type="entry name" value="BAG domain"/>
    <property type="match status" value="1"/>
</dbReference>
<gene>
    <name evidence="4" type="ORF">P3X46_026610</name>
</gene>
<dbReference type="Gene3D" id="1.20.58.120">
    <property type="entry name" value="BAG domain"/>
    <property type="match status" value="1"/>
</dbReference>
<dbReference type="PANTHER" id="PTHR12329">
    <property type="entry name" value="BCL2-ASSOCIATED ATHANOGENE"/>
    <property type="match status" value="1"/>
</dbReference>
<evidence type="ECO:0000256" key="2">
    <source>
        <dbReference type="SAM" id="MobiDB-lite"/>
    </source>
</evidence>
<dbReference type="InterPro" id="IPR036533">
    <property type="entry name" value="BAG_dom_sf"/>
</dbReference>
<proteinExistence type="predicted"/>
<evidence type="ECO:0000259" key="3">
    <source>
        <dbReference type="PROSITE" id="PS50053"/>
    </source>
</evidence>
<dbReference type="InterPro" id="IPR003103">
    <property type="entry name" value="BAG_domain"/>
</dbReference>
<accession>A0ABQ9KYW2</accession>
<name>A0ABQ9KYW2_HEVBR</name>
<sequence length="261" mass="29437">MMKKGSNMYGRMSSSSASTTTTSSSSFTLRDKDFEWEMRPGGMLVQKRNEKIDIPPAILRLRIAYGALRYEILVDAQATFGELKKLLMAETGLQPRDQRLMYRGKERENGQYLDMCGVKDRSKLTLIEDPASIERRYIETRKNARIQSAHRAISAVSMEVDKLVEQVSAIEKSISNGIKVPEVQITTLIEMLMRQAIKLDSISAEGDAASLKILQSKRVQKCVETLDVLKISNAKVKPVIATTKWETFDPPSALAQWEIFD</sequence>
<dbReference type="Pfam" id="PF02179">
    <property type="entry name" value="BAG"/>
    <property type="match status" value="1"/>
</dbReference>
<dbReference type="SUPFAM" id="SSF54236">
    <property type="entry name" value="Ubiquitin-like"/>
    <property type="match status" value="1"/>
</dbReference>
<keyword evidence="1" id="KW-0143">Chaperone</keyword>
<dbReference type="InterPro" id="IPR000626">
    <property type="entry name" value="Ubiquitin-like_dom"/>
</dbReference>
<dbReference type="Proteomes" id="UP001174677">
    <property type="component" value="Chromosome 15"/>
</dbReference>
<dbReference type="PROSITE" id="PS50053">
    <property type="entry name" value="UBIQUITIN_2"/>
    <property type="match status" value="1"/>
</dbReference>